<feature type="domain" description="Amidase" evidence="5">
    <location>
        <begin position="80"/>
        <end position="532"/>
    </location>
</feature>
<dbReference type="InterPro" id="IPR036928">
    <property type="entry name" value="AS_sf"/>
</dbReference>
<evidence type="ECO:0000256" key="4">
    <source>
        <dbReference type="PIRSR" id="PIRSR001221-2"/>
    </source>
</evidence>
<feature type="active site" description="Charge relay system" evidence="3">
    <location>
        <position position="136"/>
    </location>
</feature>
<dbReference type="Pfam" id="PF01425">
    <property type="entry name" value="Amidase"/>
    <property type="match status" value="1"/>
</dbReference>
<dbReference type="AlphaFoldDB" id="A0A1L0D8U0"/>
<dbReference type="Proteomes" id="UP000182334">
    <property type="component" value="Chromosome II"/>
</dbReference>
<dbReference type="PANTHER" id="PTHR46072">
    <property type="entry name" value="AMIDASE-RELATED-RELATED"/>
    <property type="match status" value="1"/>
</dbReference>
<dbReference type="STRING" id="45354.A0A1L0D8U0"/>
<organism evidence="6 9">
    <name type="scientific">Sungouiella intermedia</name>
    <dbReference type="NCBI Taxonomy" id="45354"/>
    <lineage>
        <taxon>Eukaryota</taxon>
        <taxon>Fungi</taxon>
        <taxon>Dikarya</taxon>
        <taxon>Ascomycota</taxon>
        <taxon>Saccharomycotina</taxon>
        <taxon>Pichiomycetes</taxon>
        <taxon>Metschnikowiaceae</taxon>
        <taxon>Sungouiella</taxon>
    </lineage>
</organism>
<dbReference type="EMBL" id="LT635757">
    <property type="protein sequence ID" value="SGZ48787.1"/>
    <property type="molecule type" value="Genomic_DNA"/>
</dbReference>
<dbReference type="GO" id="GO:0016787">
    <property type="term" value="F:hydrolase activity"/>
    <property type="evidence" value="ECO:0007669"/>
    <property type="project" value="UniProtKB-KW"/>
</dbReference>
<dbReference type="EMBL" id="LT635770">
    <property type="protein sequence ID" value="SGZ58618.1"/>
    <property type="molecule type" value="Genomic_DNA"/>
</dbReference>
<dbReference type="SUPFAM" id="SSF75304">
    <property type="entry name" value="Amidase signature (AS) enzymes"/>
    <property type="match status" value="1"/>
</dbReference>
<keyword evidence="9" id="KW-1185">Reference proteome</keyword>
<dbReference type="InterPro" id="IPR023631">
    <property type="entry name" value="Amidase_dom"/>
</dbReference>
<protein>
    <submittedName>
        <fullName evidence="7">CIC11C00000002194</fullName>
    </submittedName>
    <submittedName>
        <fullName evidence="6">CIC11C00000002853</fullName>
    </submittedName>
</protein>
<evidence type="ECO:0000256" key="3">
    <source>
        <dbReference type="PIRSR" id="PIRSR001221-1"/>
    </source>
</evidence>
<keyword evidence="2" id="KW-0378">Hydrolase</keyword>
<dbReference type="PIRSF" id="PIRSF001221">
    <property type="entry name" value="Amidase_fungi"/>
    <property type="match status" value="1"/>
</dbReference>
<evidence type="ECO:0000313" key="8">
    <source>
        <dbReference type="Proteomes" id="UP000182259"/>
    </source>
</evidence>
<reference evidence="8 9" key="1">
    <citation type="submission" date="2016-10" db="EMBL/GenBank/DDBJ databases">
        <authorList>
            <person name="de Groot N.N."/>
        </authorList>
    </citation>
    <scope>NUCLEOTIDE SEQUENCE [LARGE SCALE GENOMIC DNA]</scope>
    <source>
        <strain evidence="6 9">CBS 141442</strain>
        <strain evidence="7 8">PYCC 4715</strain>
    </source>
</reference>
<gene>
    <name evidence="7" type="ORF">SAMEA4029009_CIC11G00000002194</name>
    <name evidence="6" type="ORF">SAMEA4029010_CIC11G00000002853</name>
</gene>
<evidence type="ECO:0000313" key="9">
    <source>
        <dbReference type="Proteomes" id="UP000182334"/>
    </source>
</evidence>
<dbReference type="OrthoDB" id="6428749at2759"/>
<dbReference type="PANTHER" id="PTHR46072:SF11">
    <property type="entry name" value="AMIDASE-RELATED"/>
    <property type="match status" value="1"/>
</dbReference>
<accession>A0A1L0D8U0</accession>
<proteinExistence type="inferred from homology"/>
<evidence type="ECO:0000313" key="6">
    <source>
        <dbReference type="EMBL" id="SGZ48787.1"/>
    </source>
</evidence>
<sequence length="548" mass="61445">MTVKPQIYKEIASKKRQLRDAQFISEWLIPEDELPSAAVKDVSTWINKAGILSEKELEITGESAQSIVENIKMKKWTALEVCKAFCHRASIAHQLTNCLSEVFFQDAFKQAQELDDYQARTGTVIGPFHGLPIAMKDNFNIKGQATTIGVVSFCFKPEKFEEDSVLVAMLREMGAVFYVKTNVPVAMMMPETDNHIYGTTTNPFNRLLSAGGSSGGSANIAALSNVIAISTDIGGSIRIPASFSQVYSLRPTFGRFPTYGARSGLPGLESVNSVNGPICSDLETLLFYCKSVVDKEPWHYDPKIVEIPWRQVDLPQKLCFAILDDDKWVRPTPPVLRGVEMTKKALLEAGHEVIDWEPTDHVRLSEIITSFFVSDGGVHVKKEVDETGEPFFPYMAMYGTTPEMKVSELWKLHAERTTLAKKYLERWNKTVEQTSTGRPIDGIIMPVTPFAGNPIAKFHDYVGYTSPFNLLDYSVGTFPVTRADKDVDFKHARLDFYSKTDENVWKDYDPEETNGGVVGLQLIGRKFQEEKVVEMLKVVDTALTIYKN</sequence>
<evidence type="ECO:0000256" key="1">
    <source>
        <dbReference type="ARBA" id="ARBA00009199"/>
    </source>
</evidence>
<comment type="similarity">
    <text evidence="1">Belongs to the amidase family.</text>
</comment>
<dbReference type="Gene3D" id="3.90.1300.10">
    <property type="entry name" value="Amidase signature (AS) domain"/>
    <property type="match status" value="1"/>
</dbReference>
<feature type="binding site" evidence="4">
    <location>
        <begin position="233"/>
        <end position="236"/>
    </location>
    <ligand>
        <name>substrate</name>
    </ligand>
</feature>
<evidence type="ECO:0000256" key="2">
    <source>
        <dbReference type="ARBA" id="ARBA00022801"/>
    </source>
</evidence>
<feature type="binding site" evidence="4">
    <location>
        <position position="213"/>
    </location>
    <ligand>
        <name>substrate</name>
    </ligand>
</feature>
<dbReference type="Proteomes" id="UP000182259">
    <property type="component" value="Chromosome VII"/>
</dbReference>
<feature type="active site" description="Acyl-ester intermediate" evidence="3">
    <location>
        <position position="236"/>
    </location>
</feature>
<evidence type="ECO:0000313" key="7">
    <source>
        <dbReference type="EMBL" id="SGZ58618.1"/>
    </source>
</evidence>
<feature type="active site" description="Charge relay system" evidence="3">
    <location>
        <position position="213"/>
    </location>
</feature>
<name>A0A1L0D8U0_9ASCO</name>
<evidence type="ECO:0000259" key="5">
    <source>
        <dbReference type="Pfam" id="PF01425"/>
    </source>
</evidence>
<feature type="binding site" evidence="4">
    <location>
        <position position="187"/>
    </location>
    <ligand>
        <name>substrate</name>
    </ligand>
</feature>